<feature type="region of interest" description="Disordered" evidence="1">
    <location>
        <begin position="28"/>
        <end position="69"/>
    </location>
</feature>
<reference evidence="3 4" key="1">
    <citation type="journal article" date="2020" name="Appl. Microbiol. Biotechnol.">
        <title>Targeted gene deletion in Brettanomyces bruxellensis with an expression-free CRISPR-Cas9 system.</title>
        <authorList>
            <person name="Varela C."/>
            <person name="Bartel C."/>
            <person name="Onetto C."/>
            <person name="Borneman A."/>
        </authorList>
    </citation>
    <scope>NUCLEOTIDE SEQUENCE [LARGE SCALE GENOMIC DNA]</scope>
    <source>
        <strain evidence="3 4">AWRI1613</strain>
    </source>
</reference>
<accession>A0A8H6EWZ2</accession>
<dbReference type="EMBL" id="JABCYN010000022">
    <property type="protein sequence ID" value="KAF6013390.1"/>
    <property type="molecule type" value="Genomic_DNA"/>
</dbReference>
<gene>
    <name evidence="3" type="ORF">HII12_002106</name>
</gene>
<dbReference type="AlphaFoldDB" id="A0A8H6EWZ2"/>
<evidence type="ECO:0000256" key="1">
    <source>
        <dbReference type="SAM" id="MobiDB-lite"/>
    </source>
</evidence>
<dbReference type="Proteomes" id="UP000568158">
    <property type="component" value="Unassembled WGS sequence"/>
</dbReference>
<evidence type="ECO:0000259" key="2">
    <source>
        <dbReference type="PROSITE" id="PS50020"/>
    </source>
</evidence>
<feature type="compositionally biased region" description="Low complexity" evidence="1">
    <location>
        <begin position="54"/>
        <end position="68"/>
    </location>
</feature>
<dbReference type="SUPFAM" id="SSF51045">
    <property type="entry name" value="WW domain"/>
    <property type="match status" value="1"/>
</dbReference>
<sequence>MGITSIQGSMKTHRIKALGLFKAFSRKSSSLDGKRKIKQHHKKAFPDSSDRQSFESSSTSNSMFSTRSGVNSIASTDGIIKPEMPNGWEIRYDPVLSEYYYLNKKQGIVQFDSPLEVVRHIDI</sequence>
<feature type="domain" description="WW" evidence="2">
    <location>
        <begin position="82"/>
        <end position="116"/>
    </location>
</feature>
<dbReference type="SMART" id="SM00456">
    <property type="entry name" value="WW"/>
    <property type="match status" value="1"/>
</dbReference>
<proteinExistence type="predicted"/>
<evidence type="ECO:0000313" key="4">
    <source>
        <dbReference type="Proteomes" id="UP000568158"/>
    </source>
</evidence>
<feature type="compositionally biased region" description="Basic and acidic residues" evidence="1">
    <location>
        <begin position="44"/>
        <end position="53"/>
    </location>
</feature>
<organism evidence="3 4">
    <name type="scientific">Dekkera bruxellensis</name>
    <name type="common">Brettanomyces custersii</name>
    <dbReference type="NCBI Taxonomy" id="5007"/>
    <lineage>
        <taxon>Eukaryota</taxon>
        <taxon>Fungi</taxon>
        <taxon>Dikarya</taxon>
        <taxon>Ascomycota</taxon>
        <taxon>Saccharomycotina</taxon>
        <taxon>Pichiomycetes</taxon>
        <taxon>Pichiales</taxon>
        <taxon>Pichiaceae</taxon>
        <taxon>Brettanomyces</taxon>
    </lineage>
</organism>
<dbReference type="Gene3D" id="2.20.70.10">
    <property type="match status" value="1"/>
</dbReference>
<name>A0A8H6EWZ2_DEKBR</name>
<protein>
    <recommendedName>
        <fullName evidence="2">WW domain-containing protein</fullName>
    </recommendedName>
</protein>
<evidence type="ECO:0000313" key="3">
    <source>
        <dbReference type="EMBL" id="KAF6013390.1"/>
    </source>
</evidence>
<comment type="caution">
    <text evidence="3">The sequence shown here is derived from an EMBL/GenBank/DDBJ whole genome shotgun (WGS) entry which is preliminary data.</text>
</comment>
<dbReference type="InterPro" id="IPR001202">
    <property type="entry name" value="WW_dom"/>
</dbReference>
<dbReference type="InterPro" id="IPR036020">
    <property type="entry name" value="WW_dom_sf"/>
</dbReference>
<dbReference type="PROSITE" id="PS50020">
    <property type="entry name" value="WW_DOMAIN_2"/>
    <property type="match status" value="1"/>
</dbReference>